<feature type="compositionally biased region" description="Basic and acidic residues" evidence="1">
    <location>
        <begin position="1"/>
        <end position="21"/>
    </location>
</feature>
<organism evidence="2 3">
    <name type="scientific">Actinocorallia aurantiaca</name>
    <dbReference type="NCBI Taxonomy" id="46204"/>
    <lineage>
        <taxon>Bacteria</taxon>
        <taxon>Bacillati</taxon>
        <taxon>Actinomycetota</taxon>
        <taxon>Actinomycetes</taxon>
        <taxon>Streptosporangiales</taxon>
        <taxon>Thermomonosporaceae</taxon>
        <taxon>Actinocorallia</taxon>
    </lineage>
</organism>
<gene>
    <name evidence="2" type="ORF">GCM10010439_33140</name>
</gene>
<proteinExistence type="predicted"/>
<feature type="compositionally biased region" description="Low complexity" evidence="1">
    <location>
        <begin position="22"/>
        <end position="34"/>
    </location>
</feature>
<keyword evidence="3" id="KW-1185">Reference proteome</keyword>
<dbReference type="EMBL" id="BAAATZ010000012">
    <property type="protein sequence ID" value="GAA2727355.1"/>
    <property type="molecule type" value="Genomic_DNA"/>
</dbReference>
<evidence type="ECO:0000256" key="1">
    <source>
        <dbReference type="SAM" id="MobiDB-lite"/>
    </source>
</evidence>
<comment type="caution">
    <text evidence="2">The sequence shown here is derived from an EMBL/GenBank/DDBJ whole genome shotgun (WGS) entry which is preliminary data.</text>
</comment>
<feature type="region of interest" description="Disordered" evidence="1">
    <location>
        <begin position="1"/>
        <end position="34"/>
    </location>
</feature>
<reference evidence="3" key="1">
    <citation type="journal article" date="2019" name="Int. J. Syst. Evol. Microbiol.">
        <title>The Global Catalogue of Microorganisms (GCM) 10K type strain sequencing project: providing services to taxonomists for standard genome sequencing and annotation.</title>
        <authorList>
            <consortium name="The Broad Institute Genomics Platform"/>
            <consortium name="The Broad Institute Genome Sequencing Center for Infectious Disease"/>
            <person name="Wu L."/>
            <person name="Ma J."/>
        </authorList>
    </citation>
    <scope>NUCLEOTIDE SEQUENCE [LARGE SCALE GENOMIC DNA]</scope>
    <source>
        <strain evidence="3">JCM 8201</strain>
    </source>
</reference>
<sequence length="93" mass="10641">MQDRKTSFERNLPDGPRRFADRAGAAPGPAPGIDPAAEIRLWWPDARIWYGRATGAWWAFLPGHPDRLLDFLDPAELIRAIAHLRKNMSMTYR</sequence>
<protein>
    <submittedName>
        <fullName evidence="2">Uncharacterized protein</fullName>
    </submittedName>
</protein>
<accession>A0ABP6GR22</accession>
<name>A0ABP6GR22_9ACTN</name>
<evidence type="ECO:0000313" key="3">
    <source>
        <dbReference type="Proteomes" id="UP001501842"/>
    </source>
</evidence>
<dbReference type="Proteomes" id="UP001501842">
    <property type="component" value="Unassembled WGS sequence"/>
</dbReference>
<dbReference type="RefSeq" id="WP_344451291.1">
    <property type="nucleotide sequence ID" value="NZ_BAAATZ010000012.1"/>
</dbReference>
<evidence type="ECO:0000313" key="2">
    <source>
        <dbReference type="EMBL" id="GAA2727355.1"/>
    </source>
</evidence>